<name>A0ABD2KHU2_9BILA</name>
<protein>
    <submittedName>
        <fullName evidence="2">Uncharacterized protein</fullName>
    </submittedName>
</protein>
<feature type="compositionally biased region" description="Basic and acidic residues" evidence="1">
    <location>
        <begin position="149"/>
        <end position="167"/>
    </location>
</feature>
<accession>A0ABD2KHU2</accession>
<feature type="region of interest" description="Disordered" evidence="1">
    <location>
        <begin position="52"/>
        <end position="85"/>
    </location>
</feature>
<feature type="region of interest" description="Disordered" evidence="1">
    <location>
        <begin position="105"/>
        <end position="167"/>
    </location>
</feature>
<feature type="compositionally biased region" description="Low complexity" evidence="1">
    <location>
        <begin position="129"/>
        <end position="138"/>
    </location>
</feature>
<feature type="region of interest" description="Disordered" evidence="1">
    <location>
        <begin position="1"/>
        <end position="24"/>
    </location>
</feature>
<proteinExistence type="predicted"/>
<evidence type="ECO:0000256" key="1">
    <source>
        <dbReference type="SAM" id="MobiDB-lite"/>
    </source>
</evidence>
<evidence type="ECO:0000313" key="2">
    <source>
        <dbReference type="EMBL" id="KAL3102461.1"/>
    </source>
</evidence>
<dbReference type="EMBL" id="JBICBT010000756">
    <property type="protein sequence ID" value="KAL3102461.1"/>
    <property type="molecule type" value="Genomic_DNA"/>
</dbReference>
<keyword evidence="3" id="KW-1185">Reference proteome</keyword>
<feature type="compositionally biased region" description="Basic and acidic residues" evidence="1">
    <location>
        <begin position="105"/>
        <end position="114"/>
    </location>
</feature>
<comment type="caution">
    <text evidence="2">The sequence shown here is derived from an EMBL/GenBank/DDBJ whole genome shotgun (WGS) entry which is preliminary data.</text>
</comment>
<dbReference type="Proteomes" id="UP001620626">
    <property type="component" value="Unassembled WGS sequence"/>
</dbReference>
<organism evidence="2 3">
    <name type="scientific">Heterodera trifolii</name>
    <dbReference type="NCBI Taxonomy" id="157864"/>
    <lineage>
        <taxon>Eukaryota</taxon>
        <taxon>Metazoa</taxon>
        <taxon>Ecdysozoa</taxon>
        <taxon>Nematoda</taxon>
        <taxon>Chromadorea</taxon>
        <taxon>Rhabditida</taxon>
        <taxon>Tylenchina</taxon>
        <taxon>Tylenchomorpha</taxon>
        <taxon>Tylenchoidea</taxon>
        <taxon>Heteroderidae</taxon>
        <taxon>Heteroderinae</taxon>
        <taxon>Heterodera</taxon>
    </lineage>
</organism>
<reference evidence="2 3" key="1">
    <citation type="submission" date="2024-10" db="EMBL/GenBank/DDBJ databases">
        <authorList>
            <person name="Kim D."/>
        </authorList>
    </citation>
    <scope>NUCLEOTIDE SEQUENCE [LARGE SCALE GENOMIC DNA]</scope>
    <source>
        <strain evidence="2">BH-2024</strain>
    </source>
</reference>
<gene>
    <name evidence="2" type="ORF">niasHT_025643</name>
</gene>
<evidence type="ECO:0000313" key="3">
    <source>
        <dbReference type="Proteomes" id="UP001620626"/>
    </source>
</evidence>
<sequence>MYRSRNTERASGAWLVAAPPGTEGESDYNRLVQQHFDVDRWLVAARTMPGKMVGKAANKPREKCGPSNRGLSPRSPTATPAKPIEDMTQVAELLGKVGDKMNRIMSDDEKRSATGDELLSLPSEDEVVPETTTPLLTPRGVAPKKATRRAGERKEEGAPLPIEGREV</sequence>
<dbReference type="AlphaFoldDB" id="A0ABD2KHU2"/>